<dbReference type="GO" id="GO:0005743">
    <property type="term" value="C:mitochondrial inner membrane"/>
    <property type="evidence" value="ECO:0007669"/>
    <property type="project" value="TreeGrafter"/>
</dbReference>
<dbReference type="InterPro" id="IPR029058">
    <property type="entry name" value="AB_hydrolase_fold"/>
</dbReference>
<protein>
    <submittedName>
        <fullName evidence="4">Carboxylic ester hydrolase</fullName>
    </submittedName>
</protein>
<dbReference type="GO" id="GO:0004623">
    <property type="term" value="F:phospholipase A2 activity"/>
    <property type="evidence" value="ECO:0007669"/>
    <property type="project" value="TreeGrafter"/>
</dbReference>
<dbReference type="Pfam" id="PF00561">
    <property type="entry name" value="Abhydrolase_1"/>
    <property type="match status" value="1"/>
</dbReference>
<evidence type="ECO:0000313" key="5">
    <source>
        <dbReference type="Proteomes" id="UP001378960"/>
    </source>
</evidence>
<gene>
    <name evidence="4" type="ORF">DAPK24_020890</name>
</gene>
<dbReference type="PANTHER" id="PTHR42886:SF29">
    <property type="entry name" value="PUMMELIG, ISOFORM A"/>
    <property type="match status" value="1"/>
</dbReference>
<dbReference type="GO" id="GO:0035965">
    <property type="term" value="P:cardiolipin acyl-chain remodeling"/>
    <property type="evidence" value="ECO:0007669"/>
    <property type="project" value="TreeGrafter"/>
</dbReference>
<dbReference type="AlphaFoldDB" id="A0AAV5R4G5"/>
<comment type="caution">
    <text evidence="4">The sequence shown here is derived from an EMBL/GenBank/DDBJ whole genome shotgun (WGS) entry which is preliminary data.</text>
</comment>
<keyword evidence="5" id="KW-1185">Reference proteome</keyword>
<evidence type="ECO:0000256" key="2">
    <source>
        <dbReference type="SAM" id="MobiDB-lite"/>
    </source>
</evidence>
<reference evidence="4 5" key="1">
    <citation type="journal article" date="2023" name="Elife">
        <title>Identification of key yeast species and microbe-microbe interactions impacting larval growth of Drosophila in the wild.</title>
        <authorList>
            <person name="Mure A."/>
            <person name="Sugiura Y."/>
            <person name="Maeda R."/>
            <person name="Honda K."/>
            <person name="Sakurai N."/>
            <person name="Takahashi Y."/>
            <person name="Watada M."/>
            <person name="Katoh T."/>
            <person name="Gotoh A."/>
            <person name="Gotoh Y."/>
            <person name="Taniguchi I."/>
            <person name="Nakamura K."/>
            <person name="Hayashi T."/>
            <person name="Katayama T."/>
            <person name="Uemura T."/>
            <person name="Hattori Y."/>
        </authorList>
    </citation>
    <scope>NUCLEOTIDE SEQUENCE [LARGE SCALE GENOMIC DNA]</scope>
    <source>
        <strain evidence="4 5">PK-24</strain>
    </source>
</reference>
<dbReference type="GO" id="GO:0042171">
    <property type="term" value="F:lysophosphatidic acid acyltransferase activity"/>
    <property type="evidence" value="ECO:0007669"/>
    <property type="project" value="TreeGrafter"/>
</dbReference>
<dbReference type="Proteomes" id="UP001378960">
    <property type="component" value="Unassembled WGS sequence"/>
</dbReference>
<sequence>MSTTQEAESTNNITSNTSSTYRKPTSPSGVPLSQISTKLFPLSFNESFQDYKTRKEILKIQDELLSTLPFYPEPSKTHSSEIKQFKSPNSLLFPDINEFHVKPLNPTEKDKHLVIIHGYGAGLGFFIKNIEKLSSEYPDWNIHAIDLPGYGCSTRVKFPFNIPNNDYKLVEKLFTIPLSDWYKFNKLNNENSITVAHSMGGYFSLLLQMNEINGENFINEREFEILKNKNGFFNRFSKDNIELNLKFQNQLKELSKTNENPTTFWNSLVLVSPGGIHHENSHEIEAKIPTWFSKLWNLNVSPFSLVRNTGPLGSYFVSGWTSRRFSINNLFNDETIKLLHKYSYAIFNAKGSGEYMLNYLLSPGALPKNPLLNRIETLKFTKFRSIWLYGSNDWMDFNGGIKSCEKLNNINLKNGKLDNSNDSIVEIVPGAGHHIYLDAFNKFNEIVGNEMNFLESKKSN</sequence>
<feature type="compositionally biased region" description="Polar residues" evidence="2">
    <location>
        <begin position="21"/>
        <end position="32"/>
    </location>
</feature>
<dbReference type="GO" id="GO:0006654">
    <property type="term" value="P:phosphatidic acid biosynthetic process"/>
    <property type="evidence" value="ECO:0007669"/>
    <property type="project" value="TreeGrafter"/>
</dbReference>
<feature type="compositionally biased region" description="Low complexity" evidence="2">
    <location>
        <begin position="9"/>
        <end position="20"/>
    </location>
</feature>
<dbReference type="SUPFAM" id="SSF53474">
    <property type="entry name" value="alpha/beta-Hydrolases"/>
    <property type="match status" value="1"/>
</dbReference>
<name>A0AAV5R4G5_PICKL</name>
<dbReference type="GO" id="GO:0055088">
    <property type="term" value="P:lipid homeostasis"/>
    <property type="evidence" value="ECO:0007669"/>
    <property type="project" value="TreeGrafter"/>
</dbReference>
<comment type="similarity">
    <text evidence="1">Belongs to the peptidase S33 family. ABHD4/ABHD5 subfamily.</text>
</comment>
<evidence type="ECO:0000313" key="4">
    <source>
        <dbReference type="EMBL" id="GMM45514.1"/>
    </source>
</evidence>
<feature type="domain" description="AB hydrolase-1" evidence="3">
    <location>
        <begin position="111"/>
        <end position="207"/>
    </location>
</feature>
<dbReference type="Gene3D" id="3.40.50.1820">
    <property type="entry name" value="alpha/beta hydrolase"/>
    <property type="match status" value="1"/>
</dbReference>
<evidence type="ECO:0000259" key="3">
    <source>
        <dbReference type="Pfam" id="PF00561"/>
    </source>
</evidence>
<feature type="region of interest" description="Disordered" evidence="2">
    <location>
        <begin position="1"/>
        <end position="32"/>
    </location>
</feature>
<organism evidence="4 5">
    <name type="scientific">Pichia kluyveri</name>
    <name type="common">Yeast</name>
    <dbReference type="NCBI Taxonomy" id="36015"/>
    <lineage>
        <taxon>Eukaryota</taxon>
        <taxon>Fungi</taxon>
        <taxon>Dikarya</taxon>
        <taxon>Ascomycota</taxon>
        <taxon>Saccharomycotina</taxon>
        <taxon>Pichiomycetes</taxon>
        <taxon>Pichiales</taxon>
        <taxon>Pichiaceae</taxon>
        <taxon>Pichia</taxon>
    </lineage>
</organism>
<dbReference type="PANTHER" id="PTHR42886">
    <property type="entry name" value="RE40534P-RELATED"/>
    <property type="match status" value="1"/>
</dbReference>
<dbReference type="InterPro" id="IPR000073">
    <property type="entry name" value="AB_hydrolase_1"/>
</dbReference>
<proteinExistence type="inferred from homology"/>
<accession>A0AAV5R4G5</accession>
<dbReference type="EMBL" id="BTGB01000002">
    <property type="protein sequence ID" value="GMM45514.1"/>
    <property type="molecule type" value="Genomic_DNA"/>
</dbReference>
<evidence type="ECO:0000256" key="1">
    <source>
        <dbReference type="ARBA" id="ARBA00038097"/>
    </source>
</evidence>
<keyword evidence="4" id="KW-0378">Hydrolase</keyword>